<feature type="transmembrane region" description="Helical" evidence="1">
    <location>
        <begin position="40"/>
        <end position="61"/>
    </location>
</feature>
<evidence type="ECO:0000256" key="1">
    <source>
        <dbReference type="SAM" id="Phobius"/>
    </source>
</evidence>
<dbReference type="InterPro" id="IPR007795">
    <property type="entry name" value="T7SS_EccB"/>
</dbReference>
<keyword evidence="1" id="KW-0812">Transmembrane</keyword>
<dbReference type="Gene3D" id="3.30.2390.20">
    <property type="entry name" value="Type VII secretion system EccB, repeat 1 domain"/>
    <property type="match status" value="1"/>
</dbReference>
<keyword evidence="1" id="KW-1133">Transmembrane helix</keyword>
<keyword evidence="1" id="KW-0472">Membrane</keyword>
<gene>
    <name evidence="2" type="primary">eccB</name>
    <name evidence="2" type="ORF">KIH74_04285</name>
</gene>
<evidence type="ECO:0000313" key="2">
    <source>
        <dbReference type="EMBL" id="MBT0768126.1"/>
    </source>
</evidence>
<dbReference type="Proteomes" id="UP001197247">
    <property type="component" value="Unassembled WGS sequence"/>
</dbReference>
<proteinExistence type="predicted"/>
<sequence length="472" mass="49215">MASRRDLLDSYQFAARRVVSATVAHETDPAEWPYRRLGGAGFAALMVTVIALAATGIFGMISPGGKTSWKDGRSVIVVKETGATYVYMTDTGRLHPTPNFASAALLANTTTVTKTSTKSLADVPRGPELGIADAPANLPTPSDLVAPPWSQCTKQAANLSGDQVSRTWMVVGKQPEAGTAVSEEALVVSDTADGSISLIWHDMRFPIKDVKRVGLALGLDNQITVPVGDAWLQALPSGQWIAPIVVDGSGRASTALDGAEVGQVQQVGDGDGAEYFLTLASRLTPITELQAKIQVAAGAEQKMVAAADVADAPQERPVVTSTSPPSQVPAFARLRQADTVICASWNDGGFTPKIFVNSEIPVNSGLDTRAVSGTGTALADRVWVQPGKATLVQSLPSPESDSGPLYLVTDQGTRYAIPSDTALSALGLGSADTWSLPASLVARIPEGPALDPDAARAALQVEEEINDIVPGT</sequence>
<dbReference type="PANTHER" id="PTHR40765">
    <property type="entry name" value="ESX-2 SECRETION SYSTEM ATPASE ECCB2"/>
    <property type="match status" value="1"/>
</dbReference>
<dbReference type="EMBL" id="JAHBAY010000001">
    <property type="protein sequence ID" value="MBT0768126.1"/>
    <property type="molecule type" value="Genomic_DNA"/>
</dbReference>
<dbReference type="RefSeq" id="WP_214154380.1">
    <property type="nucleotide sequence ID" value="NZ_JAHBAY010000001.1"/>
</dbReference>
<keyword evidence="3" id="KW-1185">Reference proteome</keyword>
<name>A0ABS5TAR4_9ACTN</name>
<dbReference type="NCBIfam" id="TIGR03919">
    <property type="entry name" value="T7SS_EccB"/>
    <property type="match status" value="1"/>
</dbReference>
<evidence type="ECO:0000313" key="3">
    <source>
        <dbReference type="Proteomes" id="UP001197247"/>
    </source>
</evidence>
<accession>A0ABS5TAR4</accession>
<dbReference type="Pfam" id="PF05108">
    <property type="entry name" value="T7SS_ESX1_EccB"/>
    <property type="match status" value="1"/>
</dbReference>
<dbReference type="InterPro" id="IPR044857">
    <property type="entry name" value="T7SS_EccB_R1"/>
</dbReference>
<organism evidence="2 3">
    <name type="scientific">Kineosporia corallincola</name>
    <dbReference type="NCBI Taxonomy" id="2835133"/>
    <lineage>
        <taxon>Bacteria</taxon>
        <taxon>Bacillati</taxon>
        <taxon>Actinomycetota</taxon>
        <taxon>Actinomycetes</taxon>
        <taxon>Kineosporiales</taxon>
        <taxon>Kineosporiaceae</taxon>
        <taxon>Kineosporia</taxon>
    </lineage>
</organism>
<dbReference type="PANTHER" id="PTHR40765:SF2">
    <property type="entry name" value="ESX-2 SECRETION SYSTEM ATPASE ECCB2"/>
    <property type="match status" value="1"/>
</dbReference>
<comment type="caution">
    <text evidence="2">The sequence shown here is derived from an EMBL/GenBank/DDBJ whole genome shotgun (WGS) entry which is preliminary data.</text>
</comment>
<protein>
    <submittedName>
        <fullName evidence="2">Type VII secretion protein EccB</fullName>
    </submittedName>
</protein>
<reference evidence="2 3" key="1">
    <citation type="submission" date="2021-05" db="EMBL/GenBank/DDBJ databases">
        <title>Kineosporia and Streptomyces sp. nov. two new marine actinobacteria isolated from Coral.</title>
        <authorList>
            <person name="Buangrab K."/>
            <person name="Sutthacheep M."/>
            <person name="Yeemin T."/>
            <person name="Harunari E."/>
            <person name="Igarashi Y."/>
            <person name="Kanchanasin P."/>
            <person name="Tanasupawat S."/>
            <person name="Phongsopitanun W."/>
        </authorList>
    </citation>
    <scope>NUCLEOTIDE SEQUENCE [LARGE SCALE GENOMIC DNA]</scope>
    <source>
        <strain evidence="2 3">J2-2</strain>
    </source>
</reference>